<name>A0A915D729_9BILA</name>
<reference evidence="4" key="1">
    <citation type="submission" date="2022-11" db="UniProtKB">
        <authorList>
            <consortium name="WormBaseParasite"/>
        </authorList>
    </citation>
    <scope>IDENTIFICATION</scope>
</reference>
<dbReference type="InterPro" id="IPR010463">
    <property type="entry name" value="DUF1057"/>
</dbReference>
<keyword evidence="2" id="KW-1133">Transmembrane helix</keyword>
<feature type="compositionally biased region" description="Basic and acidic residues" evidence="1">
    <location>
        <begin position="1"/>
        <end position="10"/>
    </location>
</feature>
<sequence length="390" mass="43604">MDGISDKDQSTEYESSNDEDVQALQIVDEQEPPVVKERAKKSQIEGKMSFGMLKLELNHLRSLDHISKIKVQQSVAMSYTSSNEPNLFQKAISVKSGASMVDLNVVYEDTDHNGDTLSRGTVIMTHGAPGSHKDFKYVTPHLKRLGIRSIGVNWPGLGYSSYNNRLQNTNEERAQLLQGLVDSLGLESNLVFLGHSRGSEDALRMAANNQDKTAAAVLVNPIGFRPHRGVRPFWGLKVFVWIWNLSVLLQPFLSPIYYLVYQTLGLKAKTGHIAGICLTLMAHSDFSKQKDSINLLKGDDCPRVLVACSGKDHLIESELTKEFVCAFHRMAEVVCTTTSDEPDIVERATEVLGYGRHLSVFFKEENHFLQKHRALFLAEMVSVLLTDKNK</sequence>
<keyword evidence="3" id="KW-1185">Reference proteome</keyword>
<accession>A0A915D729</accession>
<dbReference type="SUPFAM" id="SSF53474">
    <property type="entry name" value="alpha/beta-Hydrolases"/>
    <property type="match status" value="1"/>
</dbReference>
<dbReference type="Pfam" id="PF06342">
    <property type="entry name" value="DUF1057"/>
    <property type="match status" value="1"/>
</dbReference>
<feature type="region of interest" description="Disordered" evidence="1">
    <location>
        <begin position="1"/>
        <end position="41"/>
    </location>
</feature>
<keyword evidence="2" id="KW-0812">Transmembrane</keyword>
<dbReference type="WBParaSite" id="jg16690">
    <property type="protein sequence ID" value="jg16690"/>
    <property type="gene ID" value="jg16690"/>
</dbReference>
<dbReference type="AlphaFoldDB" id="A0A915D729"/>
<organism evidence="3 4">
    <name type="scientific">Ditylenchus dipsaci</name>
    <dbReference type="NCBI Taxonomy" id="166011"/>
    <lineage>
        <taxon>Eukaryota</taxon>
        <taxon>Metazoa</taxon>
        <taxon>Ecdysozoa</taxon>
        <taxon>Nematoda</taxon>
        <taxon>Chromadorea</taxon>
        <taxon>Rhabditida</taxon>
        <taxon>Tylenchina</taxon>
        <taxon>Tylenchomorpha</taxon>
        <taxon>Sphaerularioidea</taxon>
        <taxon>Anguinidae</taxon>
        <taxon>Anguininae</taxon>
        <taxon>Ditylenchus</taxon>
    </lineage>
</organism>
<evidence type="ECO:0000313" key="3">
    <source>
        <dbReference type="Proteomes" id="UP000887574"/>
    </source>
</evidence>
<evidence type="ECO:0000256" key="2">
    <source>
        <dbReference type="SAM" id="Phobius"/>
    </source>
</evidence>
<feature type="transmembrane region" description="Helical" evidence="2">
    <location>
        <begin position="238"/>
        <end position="260"/>
    </location>
</feature>
<dbReference type="PANTHER" id="PTHR47533:SF4">
    <property type="entry name" value="AB HYDROLASE-1 DOMAIN-CONTAINING PROTEIN"/>
    <property type="match status" value="1"/>
</dbReference>
<proteinExistence type="predicted"/>
<keyword evidence="2" id="KW-0472">Membrane</keyword>
<dbReference type="PANTHER" id="PTHR47533">
    <property type="entry name" value="PROTEIN CBG21859"/>
    <property type="match status" value="1"/>
</dbReference>
<evidence type="ECO:0000313" key="4">
    <source>
        <dbReference type="WBParaSite" id="jg16690"/>
    </source>
</evidence>
<dbReference type="Proteomes" id="UP000887574">
    <property type="component" value="Unplaced"/>
</dbReference>
<dbReference type="InterPro" id="IPR029058">
    <property type="entry name" value="AB_hydrolase_fold"/>
</dbReference>
<protein>
    <submittedName>
        <fullName evidence="4">AB hydrolase-1 domain-containing protein</fullName>
    </submittedName>
</protein>
<dbReference type="Gene3D" id="3.40.50.1820">
    <property type="entry name" value="alpha/beta hydrolase"/>
    <property type="match status" value="1"/>
</dbReference>
<evidence type="ECO:0000256" key="1">
    <source>
        <dbReference type="SAM" id="MobiDB-lite"/>
    </source>
</evidence>